<keyword evidence="12" id="KW-1185">Reference proteome</keyword>
<evidence type="ECO:0000256" key="6">
    <source>
        <dbReference type="ARBA" id="ARBA00022833"/>
    </source>
</evidence>
<protein>
    <submittedName>
        <fullName evidence="13">Zinc finger protein 3-like isoform X1</fullName>
    </submittedName>
</protein>
<dbReference type="CDD" id="cd07765">
    <property type="entry name" value="KRAB_A-box"/>
    <property type="match status" value="1"/>
</dbReference>
<dbReference type="SMART" id="SM00349">
    <property type="entry name" value="KRAB"/>
    <property type="match status" value="1"/>
</dbReference>
<dbReference type="FunFam" id="3.30.160.60:FF:001016">
    <property type="entry name" value="zinc finger protein 850-like"/>
    <property type="match status" value="1"/>
</dbReference>
<evidence type="ECO:0000256" key="4">
    <source>
        <dbReference type="ARBA" id="ARBA00022737"/>
    </source>
</evidence>
<dbReference type="PANTHER" id="PTHR24381:SF390">
    <property type="entry name" value="ZINC FINGER PROTEIN 37 HOMOLOG"/>
    <property type="match status" value="1"/>
</dbReference>
<dbReference type="InterPro" id="IPR001909">
    <property type="entry name" value="KRAB"/>
</dbReference>
<dbReference type="PROSITE" id="PS50805">
    <property type="entry name" value="KRAB"/>
    <property type="match status" value="1"/>
</dbReference>
<dbReference type="GO" id="GO:0000981">
    <property type="term" value="F:DNA-binding transcription factor activity, RNA polymerase II-specific"/>
    <property type="evidence" value="ECO:0007669"/>
    <property type="project" value="TreeGrafter"/>
</dbReference>
<dbReference type="AlphaFoldDB" id="A0A6P5J8U0"/>
<dbReference type="FunFam" id="3.30.160.60:FF:000040">
    <property type="entry name" value="RB associated KRAB zinc finger"/>
    <property type="match status" value="1"/>
</dbReference>
<reference evidence="13" key="1">
    <citation type="submission" date="2025-08" db="UniProtKB">
        <authorList>
            <consortium name="RefSeq"/>
        </authorList>
    </citation>
    <scope>IDENTIFICATION</scope>
    <source>
        <tissue evidence="13">Spleen</tissue>
    </source>
</reference>
<evidence type="ECO:0000256" key="8">
    <source>
        <dbReference type="ARBA" id="ARBA00023242"/>
    </source>
</evidence>
<dbReference type="PROSITE" id="PS50157">
    <property type="entry name" value="ZINC_FINGER_C2H2_2"/>
    <property type="match status" value="4"/>
</dbReference>
<dbReference type="GO" id="GO:0000977">
    <property type="term" value="F:RNA polymerase II transcription regulatory region sequence-specific DNA binding"/>
    <property type="evidence" value="ECO:0007669"/>
    <property type="project" value="TreeGrafter"/>
</dbReference>
<evidence type="ECO:0000256" key="2">
    <source>
        <dbReference type="ARBA" id="ARBA00006991"/>
    </source>
</evidence>
<accession>A0A6P5J8U0</accession>
<evidence type="ECO:0000259" key="11">
    <source>
        <dbReference type="PROSITE" id="PS50805"/>
    </source>
</evidence>
<keyword evidence="6" id="KW-0862">Zinc</keyword>
<dbReference type="SUPFAM" id="SSF57667">
    <property type="entry name" value="beta-beta-alpha zinc fingers"/>
    <property type="match status" value="2"/>
</dbReference>
<evidence type="ECO:0000259" key="10">
    <source>
        <dbReference type="PROSITE" id="PS50157"/>
    </source>
</evidence>
<dbReference type="InterPro" id="IPR013087">
    <property type="entry name" value="Znf_C2H2_type"/>
</dbReference>
<dbReference type="Proteomes" id="UP000515140">
    <property type="component" value="Unplaced"/>
</dbReference>
<dbReference type="InterPro" id="IPR036236">
    <property type="entry name" value="Znf_C2H2_sf"/>
</dbReference>
<dbReference type="Gene3D" id="3.30.160.60">
    <property type="entry name" value="Classic Zinc Finger"/>
    <property type="match status" value="4"/>
</dbReference>
<dbReference type="GeneID" id="110197778"/>
<evidence type="ECO:0000313" key="13">
    <source>
        <dbReference type="RefSeq" id="XP_020827499.1"/>
    </source>
</evidence>
<evidence type="ECO:0000256" key="9">
    <source>
        <dbReference type="PROSITE-ProRule" id="PRU00042"/>
    </source>
</evidence>
<keyword evidence="7" id="KW-0238">DNA-binding</keyword>
<feature type="domain" description="C2H2-type" evidence="10">
    <location>
        <begin position="238"/>
        <end position="265"/>
    </location>
</feature>
<dbReference type="RefSeq" id="XP_020827499.1">
    <property type="nucleotide sequence ID" value="XM_020971840.1"/>
</dbReference>
<dbReference type="InterPro" id="IPR036051">
    <property type="entry name" value="KRAB_dom_sf"/>
</dbReference>
<keyword evidence="8" id="KW-0539">Nucleus</keyword>
<evidence type="ECO:0000256" key="3">
    <source>
        <dbReference type="ARBA" id="ARBA00022723"/>
    </source>
</evidence>
<dbReference type="PROSITE" id="PS00028">
    <property type="entry name" value="ZINC_FINGER_C2H2_1"/>
    <property type="match status" value="3"/>
</dbReference>
<evidence type="ECO:0000256" key="7">
    <source>
        <dbReference type="ARBA" id="ARBA00023125"/>
    </source>
</evidence>
<dbReference type="GO" id="GO:0008270">
    <property type="term" value="F:zinc ion binding"/>
    <property type="evidence" value="ECO:0007669"/>
    <property type="project" value="UniProtKB-KW"/>
</dbReference>
<comment type="similarity">
    <text evidence="2">Belongs to the krueppel C2H2-type zinc-finger protein family.</text>
</comment>
<dbReference type="GO" id="GO:0005634">
    <property type="term" value="C:nucleus"/>
    <property type="evidence" value="ECO:0007669"/>
    <property type="project" value="UniProtKB-SubCell"/>
</dbReference>
<dbReference type="KEGG" id="pcw:110197778"/>
<keyword evidence="5 9" id="KW-0863">Zinc-finger</keyword>
<organism evidence="12 13">
    <name type="scientific">Phascolarctos cinereus</name>
    <name type="common">Koala</name>
    <dbReference type="NCBI Taxonomy" id="38626"/>
    <lineage>
        <taxon>Eukaryota</taxon>
        <taxon>Metazoa</taxon>
        <taxon>Chordata</taxon>
        <taxon>Craniata</taxon>
        <taxon>Vertebrata</taxon>
        <taxon>Euteleostomi</taxon>
        <taxon>Mammalia</taxon>
        <taxon>Metatheria</taxon>
        <taxon>Diprotodontia</taxon>
        <taxon>Phascolarctidae</taxon>
        <taxon>Phascolarctos</taxon>
    </lineage>
</organism>
<dbReference type="SUPFAM" id="SSF109640">
    <property type="entry name" value="KRAB domain (Kruppel-associated box)"/>
    <property type="match status" value="1"/>
</dbReference>
<feature type="domain" description="C2H2-type" evidence="10">
    <location>
        <begin position="294"/>
        <end position="321"/>
    </location>
</feature>
<gene>
    <name evidence="13" type="primary">LOC110197778</name>
</gene>
<dbReference type="SMART" id="SM00355">
    <property type="entry name" value="ZnF_C2H2"/>
    <property type="match status" value="4"/>
</dbReference>
<feature type="domain" description="KRAB" evidence="11">
    <location>
        <begin position="85"/>
        <end position="156"/>
    </location>
</feature>
<feature type="domain" description="C2H2-type" evidence="10">
    <location>
        <begin position="266"/>
        <end position="293"/>
    </location>
</feature>
<comment type="subcellular location">
    <subcellularLocation>
        <location evidence="1">Nucleus</location>
    </subcellularLocation>
</comment>
<keyword evidence="3" id="KW-0479">Metal-binding</keyword>
<keyword evidence="4" id="KW-0677">Repeat</keyword>
<evidence type="ECO:0000256" key="5">
    <source>
        <dbReference type="ARBA" id="ARBA00022771"/>
    </source>
</evidence>
<dbReference type="InParanoid" id="A0A6P5J8U0"/>
<proteinExistence type="inferred from homology"/>
<dbReference type="Pfam" id="PF01352">
    <property type="entry name" value="KRAB"/>
    <property type="match status" value="1"/>
</dbReference>
<name>A0A6P5J8U0_PHACI</name>
<dbReference type="Gene3D" id="6.10.140.140">
    <property type="match status" value="1"/>
</dbReference>
<feature type="domain" description="C2H2-type" evidence="10">
    <location>
        <begin position="210"/>
        <end position="237"/>
    </location>
</feature>
<sequence length="327" mass="37241">MGPRERGRVEEPGRRLAGRGSLFLPRVEQSLGRALCLQVPGYPPVLGSFSLPSSACRGPRPDPAGSLEPEGMARGSCRPPAQELVTFKDVSVDFTQEEWGLLDHPQKELYKEVVVENAHNLLSLGRPVPRKDLMSYFEEKEAPWLLEQEGLRSCCPEGEIRPEMKETTAKLRISVKETQEESFMRDGPCDFTGRQICAAFHRIHRGGNPHDCHHCGKVLRQQSSFIYHQKINPGVKPHECHECGKAFSEYSSFIMHQKIHIGRTPYECNQCGKVFTESYNLIQHQRLHTGEKPYECNQCGKGFTRNYNLIKHERLHSGERLYEFNGL</sequence>
<dbReference type="FunFam" id="3.30.160.60:FF:001498">
    <property type="entry name" value="Zinc finger protein 404"/>
    <property type="match status" value="1"/>
</dbReference>
<dbReference type="Pfam" id="PF00096">
    <property type="entry name" value="zf-C2H2"/>
    <property type="match status" value="4"/>
</dbReference>
<dbReference type="PANTHER" id="PTHR24381">
    <property type="entry name" value="ZINC FINGER PROTEIN"/>
    <property type="match status" value="1"/>
</dbReference>
<evidence type="ECO:0000313" key="12">
    <source>
        <dbReference type="Proteomes" id="UP000515140"/>
    </source>
</evidence>
<evidence type="ECO:0000256" key="1">
    <source>
        <dbReference type="ARBA" id="ARBA00004123"/>
    </source>
</evidence>